<protein>
    <submittedName>
        <fullName evidence="2">Uncharacterized protein</fullName>
    </submittedName>
</protein>
<dbReference type="EMBL" id="POUC01000268">
    <property type="protein sequence ID" value="PNG18892.1"/>
    <property type="molecule type" value="Genomic_DNA"/>
</dbReference>
<evidence type="ECO:0000313" key="2">
    <source>
        <dbReference type="EMBL" id="PNG18892.1"/>
    </source>
</evidence>
<sequence length="168" mass="18770">MWARYGQSLNASGRPTGKPQWRMVHPTRQRQAMEQLRCQIRMCSAKTNRGYLFLAGAEQDALRRPGDPVRTAQPPVCLKHARPSIEQCKHLRKGHVAFVARATSIYGVIGSRYRLGAAGLEPLPPLRDEGADAPVPYGHPQMGWFLASQLVRELTDYEVVNLDDLVPA</sequence>
<evidence type="ECO:0000256" key="1">
    <source>
        <dbReference type="SAM" id="MobiDB-lite"/>
    </source>
</evidence>
<accession>A0A2N8TIQ1</accession>
<feature type="region of interest" description="Disordered" evidence="1">
    <location>
        <begin position="1"/>
        <end position="21"/>
    </location>
</feature>
<dbReference type="OrthoDB" id="3689934at2"/>
<dbReference type="AlphaFoldDB" id="A0A2N8TIQ1"/>
<name>A0A2N8TIQ1_9ACTN</name>
<evidence type="ECO:0000313" key="3">
    <source>
        <dbReference type="Proteomes" id="UP000235943"/>
    </source>
</evidence>
<comment type="caution">
    <text evidence="2">The sequence shown here is derived from an EMBL/GenBank/DDBJ whole genome shotgun (WGS) entry which is preliminary data.</text>
</comment>
<keyword evidence="3" id="KW-1185">Reference proteome</keyword>
<proteinExistence type="predicted"/>
<organism evidence="2 3">
    <name type="scientific">Streptomyces cahuitamycinicus</name>
    <dbReference type="NCBI Taxonomy" id="2070367"/>
    <lineage>
        <taxon>Bacteria</taxon>
        <taxon>Bacillati</taxon>
        <taxon>Actinomycetota</taxon>
        <taxon>Actinomycetes</taxon>
        <taxon>Kitasatosporales</taxon>
        <taxon>Streptomycetaceae</taxon>
        <taxon>Streptomyces</taxon>
    </lineage>
</organism>
<dbReference type="Proteomes" id="UP000235943">
    <property type="component" value="Unassembled WGS sequence"/>
</dbReference>
<reference evidence="2 3" key="1">
    <citation type="submission" date="2018-01" db="EMBL/GenBank/DDBJ databases">
        <title>Draft genome sequence of Streptomyces sp. 13K301.</title>
        <authorList>
            <person name="Sahin N."/>
            <person name="Saygin H."/>
            <person name="Ay H."/>
        </authorList>
    </citation>
    <scope>NUCLEOTIDE SEQUENCE [LARGE SCALE GENOMIC DNA]</scope>
    <source>
        <strain evidence="2 3">13K301</strain>
    </source>
</reference>
<gene>
    <name evidence="2" type="ORF">C1J00_28680</name>
</gene>